<protein>
    <submittedName>
        <fullName evidence="2">Prenyltransferase</fullName>
    </submittedName>
</protein>
<dbReference type="OrthoDB" id="1467772at2"/>
<dbReference type="KEGG" id="mcad:Pan265_10720"/>
<feature type="transmembrane region" description="Helical" evidence="1">
    <location>
        <begin position="145"/>
        <end position="166"/>
    </location>
</feature>
<keyword evidence="1" id="KW-1133">Transmembrane helix</keyword>
<feature type="transmembrane region" description="Helical" evidence="1">
    <location>
        <begin position="66"/>
        <end position="83"/>
    </location>
</feature>
<feature type="transmembrane region" description="Helical" evidence="1">
    <location>
        <begin position="194"/>
        <end position="211"/>
    </location>
</feature>
<keyword evidence="1" id="KW-0812">Transmembrane</keyword>
<dbReference type="AlphaFoldDB" id="A0A518BW60"/>
<evidence type="ECO:0000256" key="1">
    <source>
        <dbReference type="SAM" id="Phobius"/>
    </source>
</evidence>
<evidence type="ECO:0000313" key="2">
    <source>
        <dbReference type="EMBL" id="QDU71223.1"/>
    </source>
</evidence>
<dbReference type="EMBL" id="CP036280">
    <property type="protein sequence ID" value="QDU71223.1"/>
    <property type="molecule type" value="Genomic_DNA"/>
</dbReference>
<proteinExistence type="predicted"/>
<dbReference type="RefSeq" id="WP_145445371.1">
    <property type="nucleotide sequence ID" value="NZ_CP036280.1"/>
</dbReference>
<dbReference type="GO" id="GO:0016740">
    <property type="term" value="F:transferase activity"/>
    <property type="evidence" value="ECO:0007669"/>
    <property type="project" value="UniProtKB-KW"/>
</dbReference>
<keyword evidence="1" id="KW-0472">Membrane</keyword>
<feature type="transmembrane region" description="Helical" evidence="1">
    <location>
        <begin position="120"/>
        <end position="139"/>
    </location>
</feature>
<feature type="transmembrane region" description="Helical" evidence="1">
    <location>
        <begin position="36"/>
        <end position="54"/>
    </location>
</feature>
<reference evidence="2 3" key="1">
    <citation type="submission" date="2019-02" db="EMBL/GenBank/DDBJ databases">
        <title>Deep-cultivation of Planctomycetes and their phenomic and genomic characterization uncovers novel biology.</title>
        <authorList>
            <person name="Wiegand S."/>
            <person name="Jogler M."/>
            <person name="Boedeker C."/>
            <person name="Pinto D."/>
            <person name="Vollmers J."/>
            <person name="Rivas-Marin E."/>
            <person name="Kohn T."/>
            <person name="Peeters S.H."/>
            <person name="Heuer A."/>
            <person name="Rast P."/>
            <person name="Oberbeckmann S."/>
            <person name="Bunk B."/>
            <person name="Jeske O."/>
            <person name="Meyerdierks A."/>
            <person name="Storesund J.E."/>
            <person name="Kallscheuer N."/>
            <person name="Luecker S."/>
            <person name="Lage O.M."/>
            <person name="Pohl T."/>
            <person name="Merkel B.J."/>
            <person name="Hornburger P."/>
            <person name="Mueller R.-W."/>
            <person name="Bruemmer F."/>
            <person name="Labrenz M."/>
            <person name="Spormann A.M."/>
            <person name="Op den Camp H."/>
            <person name="Overmann J."/>
            <person name="Amann R."/>
            <person name="Jetten M.S.M."/>
            <person name="Mascher T."/>
            <person name="Medema M.H."/>
            <person name="Devos D.P."/>
            <person name="Kaster A.-K."/>
            <person name="Ovreas L."/>
            <person name="Rohde M."/>
            <person name="Galperin M.Y."/>
            <person name="Jogler C."/>
        </authorList>
    </citation>
    <scope>NUCLEOTIDE SEQUENCE [LARGE SCALE GENOMIC DNA]</scope>
    <source>
        <strain evidence="2 3">Pan265</strain>
    </source>
</reference>
<feature type="transmembrane region" description="Helical" evidence="1">
    <location>
        <begin position="89"/>
        <end position="108"/>
    </location>
</feature>
<sequence>MLSWLVNSQLYLAAGAALLTAGSLIRLGGDPQSATVAFVFAATLTFYNVARSVPLLRASRTVSTRWNNTVLILMLATTAWLATRLSLPQWQILLMMSLLAVGYLIPFLPGTQSLRSFGLLKVPIVATVWAGTCVGLPASETGADILQTISLAAERFVFIAAITLPFEIRDRRTDRDAGLTTLPHTIGHRRTSHLALGFITLSLLLAVISPLPRSATGSITLILAHALAATLVALPRLKPTHRCDYGLDGTLILLAAGECLP</sequence>
<keyword evidence="2" id="KW-0808">Transferase</keyword>
<gene>
    <name evidence="2" type="ORF">Pan265_10720</name>
</gene>
<feature type="transmembrane region" description="Helical" evidence="1">
    <location>
        <begin position="217"/>
        <end position="234"/>
    </location>
</feature>
<organism evidence="2 3">
    <name type="scientific">Mucisphaera calidilacus</name>
    <dbReference type="NCBI Taxonomy" id="2527982"/>
    <lineage>
        <taxon>Bacteria</taxon>
        <taxon>Pseudomonadati</taxon>
        <taxon>Planctomycetota</taxon>
        <taxon>Phycisphaerae</taxon>
        <taxon>Phycisphaerales</taxon>
        <taxon>Phycisphaeraceae</taxon>
        <taxon>Mucisphaera</taxon>
    </lineage>
</organism>
<evidence type="ECO:0000313" key="3">
    <source>
        <dbReference type="Proteomes" id="UP000320386"/>
    </source>
</evidence>
<keyword evidence="3" id="KW-1185">Reference proteome</keyword>
<name>A0A518BW60_9BACT</name>
<dbReference type="Proteomes" id="UP000320386">
    <property type="component" value="Chromosome"/>
</dbReference>
<accession>A0A518BW60</accession>